<dbReference type="EMBL" id="RCZK01000004">
    <property type="protein sequence ID" value="TPG13175.1"/>
    <property type="molecule type" value="Genomic_DNA"/>
</dbReference>
<keyword evidence="3" id="KW-1185">Reference proteome</keyword>
<proteinExistence type="predicted"/>
<dbReference type="Proteomes" id="UP000318413">
    <property type="component" value="Unassembled WGS sequence"/>
</dbReference>
<dbReference type="AlphaFoldDB" id="A0A502CHP5"/>
<evidence type="ECO:0000313" key="3">
    <source>
        <dbReference type="Proteomes" id="UP000318413"/>
    </source>
</evidence>
<comment type="caution">
    <text evidence="2">The sequence shown here is derived from an EMBL/GenBank/DDBJ whole genome shotgun (WGS) entry which is preliminary data.</text>
</comment>
<keyword evidence="1" id="KW-0175">Coiled coil</keyword>
<dbReference type="RefSeq" id="WP_140869900.1">
    <property type="nucleotide sequence ID" value="NZ_RCZK01000004.1"/>
</dbReference>
<feature type="coiled-coil region" evidence="1">
    <location>
        <begin position="20"/>
        <end position="47"/>
    </location>
</feature>
<evidence type="ECO:0000313" key="2">
    <source>
        <dbReference type="EMBL" id="TPG13175.1"/>
    </source>
</evidence>
<accession>A0A502CHP5</accession>
<protein>
    <submittedName>
        <fullName evidence="2">Uncharacterized protein</fullName>
    </submittedName>
</protein>
<evidence type="ECO:0000256" key="1">
    <source>
        <dbReference type="SAM" id="Coils"/>
    </source>
</evidence>
<sequence>MTELTRIADQAVAALLAINLDPLEADIVEAERRAAEAEANAEQGAARHAEALAKVRQRQIDGPDAMLAANAIITGGDVRDAISDTGALEAEARAIQAGAKHLRQSADRARAFVRDTNRAKREAVGTALDPIATELAAMAKALAAELVEIYSVVTAISRAGQSHHLASLGRKLGECVAEMPVAGLIESHPIVLPAEVAERLDGAREVFEAIGTTVMATIEMPRPDRTSDFMNGYRAAVNQR</sequence>
<name>A0A502CHP5_9SPHN</name>
<reference evidence="2 3" key="1">
    <citation type="journal article" date="2019" name="Environ. Microbiol.">
        <title>Species interactions and distinct microbial communities in high Arctic permafrost affected cryosols are associated with the CH4 and CO2 gas fluxes.</title>
        <authorList>
            <person name="Altshuler I."/>
            <person name="Hamel J."/>
            <person name="Turney S."/>
            <person name="Magnuson E."/>
            <person name="Levesque R."/>
            <person name="Greer C."/>
            <person name="Whyte L.G."/>
        </authorList>
    </citation>
    <scope>NUCLEOTIDE SEQUENCE [LARGE SCALE GENOMIC DNA]</scope>
    <source>
        <strain evidence="2 3">S5.1</strain>
    </source>
</reference>
<organism evidence="2 3">
    <name type="scientific">Sphingomonas oligophenolica</name>
    <dbReference type="NCBI Taxonomy" id="301154"/>
    <lineage>
        <taxon>Bacteria</taxon>
        <taxon>Pseudomonadati</taxon>
        <taxon>Pseudomonadota</taxon>
        <taxon>Alphaproteobacteria</taxon>
        <taxon>Sphingomonadales</taxon>
        <taxon>Sphingomonadaceae</taxon>
        <taxon>Sphingomonas</taxon>
    </lineage>
</organism>
<gene>
    <name evidence="2" type="ORF">EAH84_07180</name>
</gene>